<proteinExistence type="predicted"/>
<sequence length="95" mass="11291">MGIKTQRNVFDTENDFGCMKSQQLGRTLNKLRRYQLILDLYNEHKTPDIPVSVVWRKYIYPVYPISRTTLYEVLGTAVHKELMRVEEECKQLNLL</sequence>
<evidence type="ECO:0000313" key="2">
    <source>
        <dbReference type="Proteomes" id="UP000255024"/>
    </source>
</evidence>
<gene>
    <name evidence="1" type="ORF">NCTC11179_03703</name>
</gene>
<name>A0A378U6S3_MYROD</name>
<dbReference type="Proteomes" id="UP000255024">
    <property type="component" value="Unassembled WGS sequence"/>
</dbReference>
<accession>A0A378U6S3</accession>
<reference evidence="1 2" key="1">
    <citation type="submission" date="2018-06" db="EMBL/GenBank/DDBJ databases">
        <authorList>
            <consortium name="Pathogen Informatics"/>
            <person name="Doyle S."/>
        </authorList>
    </citation>
    <scope>NUCLEOTIDE SEQUENCE [LARGE SCALE GENOMIC DNA]</scope>
    <source>
        <strain evidence="1 2">NCTC11179</strain>
    </source>
</reference>
<evidence type="ECO:0000313" key="1">
    <source>
        <dbReference type="EMBL" id="STZ70170.1"/>
    </source>
</evidence>
<dbReference type="AlphaFoldDB" id="A0A378U6S3"/>
<keyword evidence="2" id="KW-1185">Reference proteome</keyword>
<organism evidence="1 2">
    <name type="scientific">Myroides odoratus</name>
    <name type="common">Flavobacterium odoratum</name>
    <dbReference type="NCBI Taxonomy" id="256"/>
    <lineage>
        <taxon>Bacteria</taxon>
        <taxon>Pseudomonadati</taxon>
        <taxon>Bacteroidota</taxon>
        <taxon>Flavobacteriia</taxon>
        <taxon>Flavobacteriales</taxon>
        <taxon>Flavobacteriaceae</taxon>
        <taxon>Myroides</taxon>
    </lineage>
</organism>
<protein>
    <submittedName>
        <fullName evidence="1">Uncharacterized protein</fullName>
    </submittedName>
</protein>
<dbReference type="EMBL" id="UGQL01000002">
    <property type="protein sequence ID" value="STZ70170.1"/>
    <property type="molecule type" value="Genomic_DNA"/>
</dbReference>